<keyword evidence="1" id="KW-0472">Membrane</keyword>
<dbReference type="AlphaFoldDB" id="A0A5C1NGH0"/>
<dbReference type="PANTHER" id="PTHR38038:SF1">
    <property type="entry name" value="PENICILLIN-BINDING PROTEIN ACTIVATOR LPOA"/>
    <property type="match status" value="1"/>
</dbReference>
<evidence type="ECO:0000313" key="4">
    <source>
        <dbReference type="Proteomes" id="UP000324285"/>
    </source>
</evidence>
<dbReference type="Gene3D" id="3.40.50.2300">
    <property type="match status" value="2"/>
</dbReference>
<feature type="signal peptide" evidence="2">
    <location>
        <begin position="1"/>
        <end position="23"/>
    </location>
</feature>
<reference evidence="3" key="1">
    <citation type="submission" date="2021-02" db="EMBL/GenBank/DDBJ databases">
        <title>Strain Y2R2, a novel species of the genus Halomonas.</title>
        <authorList>
            <person name="Huang H."/>
        </authorList>
    </citation>
    <scope>NUCLEOTIDE SEQUENCE</scope>
    <source>
        <strain evidence="3">Y2R2</strain>
    </source>
</reference>
<dbReference type="Gene3D" id="1.25.40.650">
    <property type="match status" value="1"/>
</dbReference>
<name>A0A5C1NGH0_9GAMM</name>
<keyword evidence="2" id="KW-0732">Signal</keyword>
<organism evidence="3 4">
    <name type="scientific">Halomonas binhaiensis</name>
    <dbReference type="NCBI Taxonomy" id="2562282"/>
    <lineage>
        <taxon>Bacteria</taxon>
        <taxon>Pseudomonadati</taxon>
        <taxon>Pseudomonadota</taxon>
        <taxon>Gammaproteobacteria</taxon>
        <taxon>Oceanospirillales</taxon>
        <taxon>Halomonadaceae</taxon>
        <taxon>Halomonas</taxon>
    </lineage>
</organism>
<dbReference type="InterPro" id="IPR028082">
    <property type="entry name" value="Peripla_BP_I"/>
</dbReference>
<dbReference type="GO" id="GO:0031241">
    <property type="term" value="C:periplasmic side of cell outer membrane"/>
    <property type="evidence" value="ECO:0007669"/>
    <property type="project" value="TreeGrafter"/>
</dbReference>
<gene>
    <name evidence="3" type="ORF">E4T21_07145</name>
</gene>
<dbReference type="GO" id="GO:0030234">
    <property type="term" value="F:enzyme regulator activity"/>
    <property type="evidence" value="ECO:0007669"/>
    <property type="project" value="TreeGrafter"/>
</dbReference>
<dbReference type="CDD" id="cd06339">
    <property type="entry name" value="PBP1_YraM_LppC_lipoprotein-like"/>
    <property type="match status" value="1"/>
</dbReference>
<evidence type="ECO:0000256" key="1">
    <source>
        <dbReference type="ARBA" id="ARBA00023136"/>
    </source>
</evidence>
<dbReference type="SUPFAM" id="SSF53822">
    <property type="entry name" value="Periplasmic binding protein-like I"/>
    <property type="match status" value="1"/>
</dbReference>
<keyword evidence="4" id="KW-1185">Reference proteome</keyword>
<dbReference type="Pfam" id="PF04348">
    <property type="entry name" value="LppC"/>
    <property type="match status" value="2"/>
</dbReference>
<evidence type="ECO:0000313" key="3">
    <source>
        <dbReference type="EMBL" id="QEM81337.1"/>
    </source>
</evidence>
<dbReference type="GO" id="GO:0009252">
    <property type="term" value="P:peptidoglycan biosynthetic process"/>
    <property type="evidence" value="ECO:0007669"/>
    <property type="project" value="TreeGrafter"/>
</dbReference>
<evidence type="ECO:0000256" key="2">
    <source>
        <dbReference type="SAM" id="SignalP"/>
    </source>
</evidence>
<sequence>MMISTRGPLAATLLALTLAGCSAPGVIQRTFDEDPDQLLTQAAQQQPAQAAQTRLQAADILARSERRPEALEVAKQIDDSQLKGDNLRQWALLLSELGDSEGDPQAVLRATSATKLVQFSDDQLNLLLLRQGLAFGQLGQAQKSTRILLQVQTTSGREDINDAIWAQLSTLSERQANALAQPDNAIVTGWLSLAALVRNSNGNIDQLFTQLDDWRVANTDHPANRRMPKQITAMRDLRGKQVTKIAVMLPESGPLAGVADAIEEGIRARQKVSGNSGAKLAFLDTSSASLDQLYQTAKGGGAQVVIGPLDKKDVSQLESRSSVPLPTLALNYGEGTSNTTVGLFEYGLSAEDEARQAARRGWQDGHRKASVLVPNNDWGQRVGEAFWNEWKALGGEVASAVRYSPSAPATDSTRRAVSEPRPDMLFLLALPDYARQVRPTLQYYNALKLPVYATSHLYEGRPQPNLDRDLDGVQFLDIPWQIPDAAVGGAEALPFYASYQQLRSEDNPGTFRLKAMGVDAYELARRLPQYEAIPQTRMQGATGMLGGNGDGRIYRELPWAVFVNGVPAPILAGGDTDDTASSEQR</sequence>
<dbReference type="EMBL" id="CP038437">
    <property type="protein sequence ID" value="QEM81337.1"/>
    <property type="molecule type" value="Genomic_DNA"/>
</dbReference>
<protein>
    <submittedName>
        <fullName evidence="3">Penicillin-binding protein activator</fullName>
    </submittedName>
</protein>
<dbReference type="KEGG" id="hbh:E4T21_07145"/>
<accession>A0A5C1NGH0</accession>
<dbReference type="Proteomes" id="UP000324285">
    <property type="component" value="Chromosome"/>
</dbReference>
<feature type="chain" id="PRO_5022979355" evidence="2">
    <location>
        <begin position="24"/>
        <end position="585"/>
    </location>
</feature>
<dbReference type="InterPro" id="IPR007443">
    <property type="entry name" value="LpoA"/>
</dbReference>
<dbReference type="PANTHER" id="PTHR38038">
    <property type="entry name" value="PENICILLIN-BINDING PROTEIN ACTIVATOR LPOA"/>
    <property type="match status" value="1"/>
</dbReference>
<dbReference type="PROSITE" id="PS51257">
    <property type="entry name" value="PROKAR_LIPOPROTEIN"/>
    <property type="match status" value="1"/>
</dbReference>
<dbReference type="OrthoDB" id="6708821at2"/>
<proteinExistence type="predicted"/>
<dbReference type="RefSeq" id="WP_149284351.1">
    <property type="nucleotide sequence ID" value="NZ_CP038437.2"/>
</dbReference>